<evidence type="ECO:0000313" key="2">
    <source>
        <dbReference type="EMBL" id="PKR85874.1"/>
    </source>
</evidence>
<protein>
    <recommendedName>
        <fullName evidence="1">YpoC-like domain-containing protein</fullName>
    </recommendedName>
</protein>
<proteinExistence type="predicted"/>
<comment type="caution">
    <text evidence="2">The sequence shown here is derived from an EMBL/GenBank/DDBJ whole genome shotgun (WGS) entry which is preliminary data.</text>
</comment>
<dbReference type="AlphaFoldDB" id="A0A2N3LMU3"/>
<evidence type="ECO:0000259" key="1">
    <source>
        <dbReference type="Pfam" id="PF21747"/>
    </source>
</evidence>
<name>A0A2N3LMU3_9BACI</name>
<evidence type="ECO:0000313" key="3">
    <source>
        <dbReference type="Proteomes" id="UP000233440"/>
    </source>
</evidence>
<dbReference type="Proteomes" id="UP000233440">
    <property type="component" value="Unassembled WGS sequence"/>
</dbReference>
<sequence>MQIIVPKELRHPLFFPNSIVDTKGERVFFLPELLYFTMDSADTPWLCSEIQIPLIVKKWTEIKDELISVLKARNKEIKLYMLKGIELYFSLLFWSNNVPVRLSEWQKHVEFLVCKSVNVEERLSFILKKCNSYPAYIQLSELFIEQQKHFAKKIAIEKYKQK</sequence>
<gene>
    <name evidence="2" type="ORF">CWO92_05750</name>
</gene>
<dbReference type="InterPro" id="IPR048427">
    <property type="entry name" value="YpoC"/>
</dbReference>
<reference evidence="2 3" key="1">
    <citation type="submission" date="2017-11" db="EMBL/GenBank/DDBJ databases">
        <title>Bacillus camelliae sp. nov., isolated from pu'er tea.</title>
        <authorList>
            <person name="Niu L."/>
        </authorList>
    </citation>
    <scope>NUCLEOTIDE SEQUENCE [LARGE SCALE GENOMIC DNA]</scope>
    <source>
        <strain evidence="2 3">7578-1</strain>
    </source>
</reference>
<accession>A0A2N3LMU3</accession>
<feature type="domain" description="YpoC-like" evidence="1">
    <location>
        <begin position="51"/>
        <end position="158"/>
    </location>
</feature>
<keyword evidence="3" id="KW-1185">Reference proteome</keyword>
<dbReference type="EMBL" id="PIQO01000003">
    <property type="protein sequence ID" value="PKR85874.1"/>
    <property type="molecule type" value="Genomic_DNA"/>
</dbReference>
<organism evidence="2 3">
    <name type="scientific">Heyndrickxia camelliae</name>
    <dbReference type="NCBI Taxonomy" id="1707093"/>
    <lineage>
        <taxon>Bacteria</taxon>
        <taxon>Bacillati</taxon>
        <taxon>Bacillota</taxon>
        <taxon>Bacilli</taxon>
        <taxon>Bacillales</taxon>
        <taxon>Bacillaceae</taxon>
        <taxon>Heyndrickxia</taxon>
    </lineage>
</organism>
<dbReference type="Pfam" id="PF21747">
    <property type="entry name" value="YpoC"/>
    <property type="match status" value="1"/>
</dbReference>